<evidence type="ECO:0000313" key="4">
    <source>
        <dbReference type="EMBL" id="KAK3803872.1"/>
    </source>
</evidence>
<keyword evidence="2" id="KW-0067">ATP-binding</keyword>
<evidence type="ECO:0000256" key="1">
    <source>
        <dbReference type="ARBA" id="ARBA00022741"/>
    </source>
</evidence>
<reference evidence="4" key="1">
    <citation type="journal article" date="2023" name="G3 (Bethesda)">
        <title>A reference genome for the long-term kleptoplast-retaining sea slug Elysia crispata morphotype clarki.</title>
        <authorList>
            <person name="Eastman K.E."/>
            <person name="Pendleton A.L."/>
            <person name="Shaikh M.A."/>
            <person name="Suttiyut T."/>
            <person name="Ogas R."/>
            <person name="Tomko P."/>
            <person name="Gavelis G."/>
            <person name="Widhalm J.R."/>
            <person name="Wisecaver J.H."/>
        </authorList>
    </citation>
    <scope>NUCLEOTIDE SEQUENCE</scope>
    <source>
        <strain evidence="4">ECLA1</strain>
    </source>
</reference>
<dbReference type="CDD" id="cd00180">
    <property type="entry name" value="PKc"/>
    <property type="match status" value="1"/>
</dbReference>
<dbReference type="GO" id="GO:0005524">
    <property type="term" value="F:ATP binding"/>
    <property type="evidence" value="ECO:0007669"/>
    <property type="project" value="UniProtKB-KW"/>
</dbReference>
<dbReference type="AlphaFoldDB" id="A0AAE1BCZ0"/>
<keyword evidence="5" id="KW-1185">Reference proteome</keyword>
<gene>
    <name evidence="4" type="ORF">RRG08_029464</name>
</gene>
<comment type="caution">
    <text evidence="4">The sequence shown here is derived from an EMBL/GenBank/DDBJ whole genome shotgun (WGS) entry which is preliminary data.</text>
</comment>
<dbReference type="InterPro" id="IPR008271">
    <property type="entry name" value="Ser/Thr_kinase_AS"/>
</dbReference>
<protein>
    <recommendedName>
        <fullName evidence="3">Protein kinase domain-containing protein</fullName>
    </recommendedName>
</protein>
<proteinExistence type="predicted"/>
<dbReference type="GO" id="GO:0004672">
    <property type="term" value="F:protein kinase activity"/>
    <property type="evidence" value="ECO:0007669"/>
    <property type="project" value="InterPro"/>
</dbReference>
<dbReference type="GO" id="GO:0005886">
    <property type="term" value="C:plasma membrane"/>
    <property type="evidence" value="ECO:0007669"/>
    <property type="project" value="TreeGrafter"/>
</dbReference>
<evidence type="ECO:0000259" key="3">
    <source>
        <dbReference type="PROSITE" id="PS50011"/>
    </source>
</evidence>
<dbReference type="SMART" id="SM00220">
    <property type="entry name" value="S_TKc"/>
    <property type="match status" value="1"/>
</dbReference>
<keyword evidence="1" id="KW-0547">Nucleotide-binding</keyword>
<organism evidence="4 5">
    <name type="scientific">Elysia crispata</name>
    <name type="common">lettuce slug</name>
    <dbReference type="NCBI Taxonomy" id="231223"/>
    <lineage>
        <taxon>Eukaryota</taxon>
        <taxon>Metazoa</taxon>
        <taxon>Spiralia</taxon>
        <taxon>Lophotrochozoa</taxon>
        <taxon>Mollusca</taxon>
        <taxon>Gastropoda</taxon>
        <taxon>Heterobranchia</taxon>
        <taxon>Euthyneura</taxon>
        <taxon>Panpulmonata</taxon>
        <taxon>Sacoglossa</taxon>
        <taxon>Placobranchoidea</taxon>
        <taxon>Plakobranchidae</taxon>
        <taxon>Elysia</taxon>
    </lineage>
</organism>
<evidence type="ECO:0000256" key="2">
    <source>
        <dbReference type="ARBA" id="ARBA00022840"/>
    </source>
</evidence>
<dbReference type="PANTHER" id="PTHR27001:SF931">
    <property type="entry name" value="OS11G0664100 PROTEIN"/>
    <property type="match status" value="1"/>
</dbReference>
<dbReference type="EMBL" id="JAWDGP010000082">
    <property type="protein sequence ID" value="KAK3803872.1"/>
    <property type="molecule type" value="Genomic_DNA"/>
</dbReference>
<dbReference type="InterPro" id="IPR000719">
    <property type="entry name" value="Prot_kinase_dom"/>
</dbReference>
<dbReference type="Pfam" id="PF00069">
    <property type="entry name" value="Pkinase"/>
    <property type="match status" value="1"/>
</dbReference>
<feature type="domain" description="Protein kinase" evidence="3">
    <location>
        <begin position="78"/>
        <end position="328"/>
    </location>
</feature>
<dbReference type="PANTHER" id="PTHR27001">
    <property type="entry name" value="OS01G0253100 PROTEIN"/>
    <property type="match status" value="1"/>
</dbReference>
<sequence length="344" mass="38215">MLLFDWPVAAFTCGKPPLANQTIASVTPTSGGFSQVKAAAIDLSPVDKGVQLFENLGDIIKLAAVENGVGDFFKELPYNQGSVIAKGMSGDVVLVTCSDKPSEKRVLKRMPLKCRRSERAAKMLFMYELDTFYRTDHRGLAKCILAARCPGYLAIVMKFYPLGDLERSLSILPSESRPWVAARVSEAVDYLHTKRIVHGDIKLQNILLDTGFTPVLSDFGLSRYLTEDVLTLSANKFGGTREYWAPEIRNRDATLQVDPFKVDTYALGVVILSLLSLLKPKMDLDYLETAKTTEDVSSDHRPILEAALEPDFKNRCTSTEVLRFYKDIVDKPCSESDCTANPQD</sequence>
<dbReference type="PROSITE" id="PS50011">
    <property type="entry name" value="PROTEIN_KINASE_DOM"/>
    <property type="match status" value="1"/>
</dbReference>
<name>A0AAE1BCZ0_9GAST</name>
<dbReference type="Gene3D" id="1.10.510.10">
    <property type="entry name" value="Transferase(Phosphotransferase) domain 1"/>
    <property type="match status" value="1"/>
</dbReference>
<dbReference type="Proteomes" id="UP001283361">
    <property type="component" value="Unassembled WGS sequence"/>
</dbReference>
<dbReference type="PROSITE" id="PS00108">
    <property type="entry name" value="PROTEIN_KINASE_ST"/>
    <property type="match status" value="1"/>
</dbReference>
<evidence type="ECO:0000313" key="5">
    <source>
        <dbReference type="Proteomes" id="UP001283361"/>
    </source>
</evidence>
<dbReference type="SUPFAM" id="SSF56112">
    <property type="entry name" value="Protein kinase-like (PK-like)"/>
    <property type="match status" value="1"/>
</dbReference>
<dbReference type="InterPro" id="IPR011009">
    <property type="entry name" value="Kinase-like_dom_sf"/>
</dbReference>
<accession>A0AAE1BCZ0</accession>